<proteinExistence type="predicted"/>
<gene>
    <name evidence="2" type="ORF">SNR37_004081</name>
</gene>
<feature type="chain" id="PRO_5046316383" description="Outer membrane protein beta-barrel domain-containing protein" evidence="1">
    <location>
        <begin position="21"/>
        <end position="127"/>
    </location>
</feature>
<organism evidence="2 3">
    <name type="scientific">Agarivorans aestuarii</name>
    <dbReference type="NCBI Taxonomy" id="1563703"/>
    <lineage>
        <taxon>Bacteria</taxon>
        <taxon>Pseudomonadati</taxon>
        <taxon>Pseudomonadota</taxon>
        <taxon>Gammaproteobacteria</taxon>
        <taxon>Alteromonadales</taxon>
        <taxon>Alteromonadaceae</taxon>
        <taxon>Agarivorans</taxon>
    </lineage>
</organism>
<comment type="caution">
    <text evidence="2">The sequence shown here is derived from an EMBL/GenBank/DDBJ whole genome shotgun (WGS) entry which is preliminary data.</text>
</comment>
<evidence type="ECO:0000256" key="1">
    <source>
        <dbReference type="SAM" id="SignalP"/>
    </source>
</evidence>
<reference evidence="2 3" key="2">
    <citation type="submission" date="2023-12" db="EMBL/GenBank/DDBJ databases">
        <authorList>
            <consortium name="Cladostephus spongiosus"/>
            <person name="Lorente B."/>
            <person name="Cabral C."/>
            <person name="Frias J."/>
            <person name="Faria J."/>
            <person name="Toubarro D."/>
        </authorList>
    </citation>
    <scope>NUCLEOTIDE SEQUENCE [LARGE SCALE GENOMIC DNA]</scope>
    <source>
        <strain evidence="2 3">ZMCS4</strain>
    </source>
</reference>
<sequence>MKIAIFAVSALSLVAFSSSANPELGVMVGSDNGISAQFNDIRVNVGLNDFSLSGDKIIGFPDQQYFYYGFGGKWSDHHHHKLGARAVFGAHTVVDKFRFFAELQPIVYVIDDLEVKLEASAGVRYMF</sequence>
<dbReference type="Proteomes" id="UP001310248">
    <property type="component" value="Unassembled WGS sequence"/>
</dbReference>
<accession>A0ABU7G5F1</accession>
<evidence type="ECO:0000313" key="2">
    <source>
        <dbReference type="EMBL" id="MEE1674638.1"/>
    </source>
</evidence>
<keyword evidence="3" id="KW-1185">Reference proteome</keyword>
<dbReference type="EMBL" id="JAYDYW010000009">
    <property type="protein sequence ID" value="MEE1674638.1"/>
    <property type="molecule type" value="Genomic_DNA"/>
</dbReference>
<reference evidence="3" key="1">
    <citation type="submission" date="2023-07" db="EMBL/GenBank/DDBJ databases">
        <title>Draft genome sequence of Agarivorans aestuarii strain ZMCS4, a CAZymes producing bacteria isolated from the marine brown algae Clodostephus spongiosus.</title>
        <authorList>
            <person name="Lorente B."/>
            <person name="Cabral C."/>
            <person name="Frias J."/>
            <person name="Faria J."/>
            <person name="Toubarro D."/>
        </authorList>
    </citation>
    <scope>NUCLEOTIDE SEQUENCE [LARGE SCALE GENOMIC DNA]</scope>
    <source>
        <strain evidence="3">ZMCS4</strain>
    </source>
</reference>
<keyword evidence="1" id="KW-0732">Signal</keyword>
<feature type="signal peptide" evidence="1">
    <location>
        <begin position="1"/>
        <end position="20"/>
    </location>
</feature>
<name>A0ABU7G5F1_9ALTE</name>
<evidence type="ECO:0000313" key="3">
    <source>
        <dbReference type="Proteomes" id="UP001310248"/>
    </source>
</evidence>
<evidence type="ECO:0008006" key="4">
    <source>
        <dbReference type="Google" id="ProtNLM"/>
    </source>
</evidence>
<protein>
    <recommendedName>
        <fullName evidence="4">Outer membrane protein beta-barrel domain-containing protein</fullName>
    </recommendedName>
</protein>
<dbReference type="RefSeq" id="WP_329775713.1">
    <property type="nucleotide sequence ID" value="NZ_JAYDYW010000009.1"/>
</dbReference>